<keyword evidence="1" id="KW-1185">Reference proteome</keyword>
<evidence type="ECO:0000313" key="2">
    <source>
        <dbReference type="WBParaSite" id="nRc.2.0.1.t08165-RA"/>
    </source>
</evidence>
<organism evidence="1 2">
    <name type="scientific">Romanomermis culicivorax</name>
    <name type="common">Nematode worm</name>
    <dbReference type="NCBI Taxonomy" id="13658"/>
    <lineage>
        <taxon>Eukaryota</taxon>
        <taxon>Metazoa</taxon>
        <taxon>Ecdysozoa</taxon>
        <taxon>Nematoda</taxon>
        <taxon>Enoplea</taxon>
        <taxon>Dorylaimia</taxon>
        <taxon>Mermithida</taxon>
        <taxon>Mermithoidea</taxon>
        <taxon>Mermithidae</taxon>
        <taxon>Romanomermis</taxon>
    </lineage>
</organism>
<dbReference type="WBParaSite" id="nRc.2.0.1.t08165-RA">
    <property type="protein sequence ID" value="nRc.2.0.1.t08165-RA"/>
    <property type="gene ID" value="nRc.2.0.1.g08165"/>
</dbReference>
<accession>A0A915I2V2</accession>
<name>A0A915I2V2_ROMCU</name>
<dbReference type="Proteomes" id="UP000887565">
    <property type="component" value="Unplaced"/>
</dbReference>
<protein>
    <submittedName>
        <fullName evidence="2">Uncharacterized protein</fullName>
    </submittedName>
</protein>
<reference evidence="2" key="1">
    <citation type="submission" date="2022-11" db="UniProtKB">
        <authorList>
            <consortium name="WormBaseParasite"/>
        </authorList>
    </citation>
    <scope>IDENTIFICATION</scope>
</reference>
<dbReference type="AlphaFoldDB" id="A0A915I2V2"/>
<proteinExistence type="predicted"/>
<evidence type="ECO:0000313" key="1">
    <source>
        <dbReference type="Proteomes" id="UP000887565"/>
    </source>
</evidence>
<sequence>MDRQQVETLNLKIHFRSERTSAISWKTTDGNLQPNGTKISLSFGNVVSLVFRSVEKGKRTYPPKNLESGKTTEEFRKKYPPSAKHIRPLDLDLKRVDSQVSKCQKLDDSV</sequence>